<dbReference type="Gene3D" id="3.60.15.10">
    <property type="entry name" value="Ribonuclease Z/Hydroxyacylglutathione hydrolase-like"/>
    <property type="match status" value="1"/>
</dbReference>
<sequence>MRRSLVALGLLGAAAWALRDIPVAVGGRARGDRANRVARSPQFRDGRFRNRPTPAADRTPSAAMAPTTLGSALREMALGKEQRTPLGDIPLVTPTIPAERAQGLHLTWYGHATVLVEIDGARILFDPVWSDRVSPSRLAGPRRLHRPPQPLSELPAVDAVVISHDHYDHLDLPTIRTLLRTQTAPIVVPLGIGAHLERWKVPADRIVELDWSESAEVAGITLTATPAQHFSGRLFTRDRTLWTSWVAAGPVHRVFYTGDSGYFPGYAEIGAEHGPFDATLVQIGAYNDNWADIHMTPEEGLATHLDVDGGLLVPVHWATFNLATHPWTAPADRLWRAARAHGVPVAIPRPGERVDVHNPAPVDPWWQRLGTPSGTPTRSSDTPTPELTTAKINTPSPTRCPS</sequence>
<dbReference type="SUPFAM" id="SSF56281">
    <property type="entry name" value="Metallo-hydrolase/oxidoreductase"/>
    <property type="match status" value="1"/>
</dbReference>
<organism evidence="3 4">
    <name type="scientific">Actinokineospora spheciospongiae</name>
    <dbReference type="NCBI Taxonomy" id="909613"/>
    <lineage>
        <taxon>Bacteria</taxon>
        <taxon>Bacillati</taxon>
        <taxon>Actinomycetota</taxon>
        <taxon>Actinomycetes</taxon>
        <taxon>Pseudonocardiales</taxon>
        <taxon>Pseudonocardiaceae</taxon>
        <taxon>Actinokineospora</taxon>
    </lineage>
</organism>
<dbReference type="RefSeq" id="WP_063935864.1">
    <property type="nucleotide sequence ID" value="NZ_AYXG01000018.1"/>
</dbReference>
<feature type="domain" description="Metallo-beta-lactamase" evidence="2">
    <location>
        <begin position="122"/>
        <end position="317"/>
    </location>
</feature>
<dbReference type="PATRIC" id="fig|909613.9.peg.453"/>
<accession>W7ITJ5</accession>
<comment type="caution">
    <text evidence="3">The sequence shown here is derived from an EMBL/GenBank/DDBJ whole genome shotgun (WGS) entry which is preliminary data.</text>
</comment>
<dbReference type="eggNOG" id="COG2220">
    <property type="taxonomic scope" value="Bacteria"/>
</dbReference>
<dbReference type="STRING" id="909613.UO65_0440"/>
<dbReference type="OrthoDB" id="9805728at2"/>
<reference evidence="3 4" key="1">
    <citation type="journal article" date="2014" name="Genome Announc.">
        <title>Draft Genome Sequence of the Antitrypanosomally Active Sponge-Associated Bacterium Actinokineospora sp. Strain EG49.</title>
        <authorList>
            <person name="Harjes J."/>
            <person name="Ryu T."/>
            <person name="Abdelmohsen U.R."/>
            <person name="Moitinho-Silva L."/>
            <person name="Horn H."/>
            <person name="Ravasi T."/>
            <person name="Hentschel U."/>
        </authorList>
    </citation>
    <scope>NUCLEOTIDE SEQUENCE [LARGE SCALE GENOMIC DNA]</scope>
    <source>
        <strain evidence="3 4">EG49</strain>
    </source>
</reference>
<feature type="region of interest" description="Disordered" evidence="1">
    <location>
        <begin position="352"/>
        <end position="402"/>
    </location>
</feature>
<feature type="region of interest" description="Disordered" evidence="1">
    <location>
        <begin position="29"/>
        <end position="63"/>
    </location>
</feature>
<proteinExistence type="predicted"/>
<dbReference type="Proteomes" id="UP000019277">
    <property type="component" value="Unassembled WGS sequence"/>
</dbReference>
<dbReference type="Pfam" id="PF12706">
    <property type="entry name" value="Lactamase_B_2"/>
    <property type="match status" value="1"/>
</dbReference>
<evidence type="ECO:0000259" key="2">
    <source>
        <dbReference type="Pfam" id="PF12706"/>
    </source>
</evidence>
<protein>
    <submittedName>
        <fullName evidence="3">Outer membrane protein romA</fullName>
    </submittedName>
</protein>
<dbReference type="EMBL" id="AYXG01000018">
    <property type="protein sequence ID" value="EWC64235.1"/>
    <property type="molecule type" value="Genomic_DNA"/>
</dbReference>
<dbReference type="InterPro" id="IPR036866">
    <property type="entry name" value="RibonucZ/Hydroxyglut_hydro"/>
</dbReference>
<dbReference type="PANTHER" id="PTHR15032:SF4">
    <property type="entry name" value="N-ACYL-PHOSPHATIDYLETHANOLAMINE-HYDROLYZING PHOSPHOLIPASE D"/>
    <property type="match status" value="1"/>
</dbReference>
<feature type="compositionally biased region" description="Polar residues" evidence="1">
    <location>
        <begin position="370"/>
        <end position="402"/>
    </location>
</feature>
<gene>
    <name evidence="3" type="ORF">UO65_0440</name>
</gene>
<evidence type="ECO:0000313" key="4">
    <source>
        <dbReference type="Proteomes" id="UP000019277"/>
    </source>
</evidence>
<evidence type="ECO:0000256" key="1">
    <source>
        <dbReference type="SAM" id="MobiDB-lite"/>
    </source>
</evidence>
<dbReference type="InterPro" id="IPR001279">
    <property type="entry name" value="Metallo-B-lactamas"/>
</dbReference>
<name>W7ITJ5_9PSEU</name>
<keyword evidence="4" id="KW-1185">Reference proteome</keyword>
<evidence type="ECO:0000313" key="3">
    <source>
        <dbReference type="EMBL" id="EWC64235.1"/>
    </source>
</evidence>
<dbReference type="AlphaFoldDB" id="W7ITJ5"/>
<dbReference type="GO" id="GO:0005737">
    <property type="term" value="C:cytoplasm"/>
    <property type="evidence" value="ECO:0007669"/>
    <property type="project" value="TreeGrafter"/>
</dbReference>
<dbReference type="PANTHER" id="PTHR15032">
    <property type="entry name" value="N-ACYL-PHOSPHATIDYLETHANOLAMINE-HYDROLYZING PHOSPHOLIPASE D"/>
    <property type="match status" value="1"/>
</dbReference>